<dbReference type="AlphaFoldDB" id="A0A3S0ZQ51"/>
<keyword evidence="1" id="KW-0732">Signal</keyword>
<proteinExistence type="predicted"/>
<name>A0A3S0ZQ51_ELYCH</name>
<reference evidence="2 3" key="1">
    <citation type="submission" date="2019-01" db="EMBL/GenBank/DDBJ databases">
        <title>A draft genome assembly of the solar-powered sea slug Elysia chlorotica.</title>
        <authorList>
            <person name="Cai H."/>
            <person name="Li Q."/>
            <person name="Fang X."/>
            <person name="Li J."/>
            <person name="Curtis N.E."/>
            <person name="Altenburger A."/>
            <person name="Shibata T."/>
            <person name="Feng M."/>
            <person name="Maeda T."/>
            <person name="Schwartz J.A."/>
            <person name="Shigenobu S."/>
            <person name="Lundholm N."/>
            <person name="Nishiyama T."/>
            <person name="Yang H."/>
            <person name="Hasebe M."/>
            <person name="Li S."/>
            <person name="Pierce S.K."/>
            <person name="Wang J."/>
        </authorList>
    </citation>
    <scope>NUCLEOTIDE SEQUENCE [LARGE SCALE GENOMIC DNA]</scope>
    <source>
        <strain evidence="2">EC2010</strain>
        <tissue evidence="2">Whole organism of an adult</tissue>
    </source>
</reference>
<dbReference type="EMBL" id="RQTK01000404">
    <property type="protein sequence ID" value="RUS80215.1"/>
    <property type="molecule type" value="Genomic_DNA"/>
</dbReference>
<organism evidence="2 3">
    <name type="scientific">Elysia chlorotica</name>
    <name type="common">Eastern emerald elysia</name>
    <name type="synonym">Sea slug</name>
    <dbReference type="NCBI Taxonomy" id="188477"/>
    <lineage>
        <taxon>Eukaryota</taxon>
        <taxon>Metazoa</taxon>
        <taxon>Spiralia</taxon>
        <taxon>Lophotrochozoa</taxon>
        <taxon>Mollusca</taxon>
        <taxon>Gastropoda</taxon>
        <taxon>Heterobranchia</taxon>
        <taxon>Euthyneura</taxon>
        <taxon>Panpulmonata</taxon>
        <taxon>Sacoglossa</taxon>
        <taxon>Placobranchoidea</taxon>
        <taxon>Plakobranchidae</taxon>
        <taxon>Elysia</taxon>
    </lineage>
</organism>
<evidence type="ECO:0008006" key="4">
    <source>
        <dbReference type="Google" id="ProtNLM"/>
    </source>
</evidence>
<sequence length="291" mass="32589">MDYFSFLLAALLSLAIGRVSPMSDNCQKLGLCSSSHDPMTMTGRTERECQEMKKVVSCYDKYVDLCDIPFKVERVRHSNGILKQRLAASCVTNKDRGLISPDSASCHHLVQCVAMTSGPTMKDHQDDMCRSLEKAVGCFDLYLPRCDNQAIVAGFRGTIDQLRHKLMTTCDKDHKKAVPVARYSFMRAPPSECDKQFRACLTPEFLHASEHKNYTRLCNAAAGVFPCLERVLEDRVCQSVRDKDRSELRTHIDILRGDIDPGCIDTAWPSSSVSVFLLLVCMALTQLHICG</sequence>
<evidence type="ECO:0000256" key="1">
    <source>
        <dbReference type="SAM" id="SignalP"/>
    </source>
</evidence>
<dbReference type="OrthoDB" id="6161141at2759"/>
<evidence type="ECO:0000313" key="3">
    <source>
        <dbReference type="Proteomes" id="UP000271974"/>
    </source>
</evidence>
<keyword evidence="3" id="KW-1185">Reference proteome</keyword>
<feature type="signal peptide" evidence="1">
    <location>
        <begin position="1"/>
        <end position="17"/>
    </location>
</feature>
<dbReference type="Proteomes" id="UP000271974">
    <property type="component" value="Unassembled WGS sequence"/>
</dbReference>
<gene>
    <name evidence="2" type="ORF">EGW08_012011</name>
</gene>
<evidence type="ECO:0000313" key="2">
    <source>
        <dbReference type="EMBL" id="RUS80215.1"/>
    </source>
</evidence>
<accession>A0A3S0ZQ51</accession>
<comment type="caution">
    <text evidence="2">The sequence shown here is derived from an EMBL/GenBank/DDBJ whole genome shotgun (WGS) entry which is preliminary data.</text>
</comment>
<protein>
    <recommendedName>
        <fullName evidence="4">DUF19 domain-containing protein</fullName>
    </recommendedName>
</protein>
<feature type="chain" id="PRO_5018576326" description="DUF19 domain-containing protein" evidence="1">
    <location>
        <begin position="18"/>
        <end position="291"/>
    </location>
</feature>